<gene>
    <name evidence="2" type="ORF">K504DRAFT_464174</name>
</gene>
<keyword evidence="3" id="KW-1185">Reference proteome</keyword>
<feature type="region of interest" description="Disordered" evidence="1">
    <location>
        <begin position="1"/>
        <end position="70"/>
    </location>
</feature>
<dbReference type="Proteomes" id="UP000799428">
    <property type="component" value="Unassembled WGS sequence"/>
</dbReference>
<evidence type="ECO:0000256" key="1">
    <source>
        <dbReference type="SAM" id="MobiDB-lite"/>
    </source>
</evidence>
<accession>A0A6G1KGY1</accession>
<organism evidence="2 3">
    <name type="scientific">Pleomassaria siparia CBS 279.74</name>
    <dbReference type="NCBI Taxonomy" id="1314801"/>
    <lineage>
        <taxon>Eukaryota</taxon>
        <taxon>Fungi</taxon>
        <taxon>Dikarya</taxon>
        <taxon>Ascomycota</taxon>
        <taxon>Pezizomycotina</taxon>
        <taxon>Dothideomycetes</taxon>
        <taxon>Pleosporomycetidae</taxon>
        <taxon>Pleosporales</taxon>
        <taxon>Pleomassariaceae</taxon>
        <taxon>Pleomassaria</taxon>
    </lineage>
</organism>
<sequence>MSAPNPGRQSPEPENQTEGQSGTVASNPNEQGGAPTDSSAKEASNEQKSKLPSNPEHILAASAEEKTSKK</sequence>
<dbReference type="OrthoDB" id="5375886at2759"/>
<name>A0A6G1KGY1_9PLEO</name>
<feature type="compositionally biased region" description="Polar residues" evidence="1">
    <location>
        <begin position="12"/>
        <end position="38"/>
    </location>
</feature>
<reference evidence="2" key="1">
    <citation type="journal article" date="2020" name="Stud. Mycol.">
        <title>101 Dothideomycetes genomes: a test case for predicting lifestyles and emergence of pathogens.</title>
        <authorList>
            <person name="Haridas S."/>
            <person name="Albert R."/>
            <person name="Binder M."/>
            <person name="Bloem J."/>
            <person name="Labutti K."/>
            <person name="Salamov A."/>
            <person name="Andreopoulos B."/>
            <person name="Baker S."/>
            <person name="Barry K."/>
            <person name="Bills G."/>
            <person name="Bluhm B."/>
            <person name="Cannon C."/>
            <person name="Castanera R."/>
            <person name="Culley D."/>
            <person name="Daum C."/>
            <person name="Ezra D."/>
            <person name="Gonzalez J."/>
            <person name="Henrissat B."/>
            <person name="Kuo A."/>
            <person name="Liang C."/>
            <person name="Lipzen A."/>
            <person name="Lutzoni F."/>
            <person name="Magnuson J."/>
            <person name="Mondo S."/>
            <person name="Nolan M."/>
            <person name="Ohm R."/>
            <person name="Pangilinan J."/>
            <person name="Park H.-J."/>
            <person name="Ramirez L."/>
            <person name="Alfaro M."/>
            <person name="Sun H."/>
            <person name="Tritt A."/>
            <person name="Yoshinaga Y."/>
            <person name="Zwiers L.-H."/>
            <person name="Turgeon B."/>
            <person name="Goodwin S."/>
            <person name="Spatafora J."/>
            <person name="Crous P."/>
            <person name="Grigoriev I."/>
        </authorList>
    </citation>
    <scope>NUCLEOTIDE SEQUENCE</scope>
    <source>
        <strain evidence="2">CBS 279.74</strain>
    </source>
</reference>
<evidence type="ECO:0000313" key="2">
    <source>
        <dbReference type="EMBL" id="KAF2712088.1"/>
    </source>
</evidence>
<evidence type="ECO:0000313" key="3">
    <source>
        <dbReference type="Proteomes" id="UP000799428"/>
    </source>
</evidence>
<dbReference type="EMBL" id="MU005766">
    <property type="protein sequence ID" value="KAF2712088.1"/>
    <property type="molecule type" value="Genomic_DNA"/>
</dbReference>
<proteinExistence type="predicted"/>
<dbReference type="AlphaFoldDB" id="A0A6G1KGY1"/>
<protein>
    <submittedName>
        <fullName evidence="2">Uncharacterized protein</fullName>
    </submittedName>
</protein>
<feature type="compositionally biased region" description="Basic and acidic residues" evidence="1">
    <location>
        <begin position="39"/>
        <end position="49"/>
    </location>
</feature>